<evidence type="ECO:0000313" key="8">
    <source>
        <dbReference type="EMBL" id="CAF3839692.1"/>
    </source>
</evidence>
<feature type="transmembrane region" description="Helical" evidence="1">
    <location>
        <begin position="20"/>
        <end position="39"/>
    </location>
</feature>
<dbReference type="EMBL" id="CAJOBI010000635">
    <property type="protein sequence ID" value="CAF3836190.1"/>
    <property type="molecule type" value="Genomic_DNA"/>
</dbReference>
<dbReference type="EMBL" id="CAJNRG010016857">
    <property type="protein sequence ID" value="CAF2212074.1"/>
    <property type="molecule type" value="Genomic_DNA"/>
</dbReference>
<keyword evidence="9" id="KW-1185">Reference proteome</keyword>
<name>A0A819AYS5_9BILA</name>
<keyword evidence="1" id="KW-0812">Transmembrane</keyword>
<reference evidence="6" key="1">
    <citation type="submission" date="2021-02" db="EMBL/GenBank/DDBJ databases">
        <authorList>
            <person name="Nowell W R."/>
        </authorList>
    </citation>
    <scope>NUCLEOTIDE SEQUENCE</scope>
</reference>
<dbReference type="Proteomes" id="UP000663824">
    <property type="component" value="Unassembled WGS sequence"/>
</dbReference>
<dbReference type="EMBL" id="CAJNRF010001968">
    <property type="protein sequence ID" value="CAF2031929.1"/>
    <property type="molecule type" value="Genomic_DNA"/>
</dbReference>
<evidence type="ECO:0000313" key="4">
    <source>
        <dbReference type="EMBL" id="CAF2031929.1"/>
    </source>
</evidence>
<dbReference type="EMBL" id="CAJOBG010000291">
    <property type="protein sequence ID" value="CAF3792724.1"/>
    <property type="molecule type" value="Genomic_DNA"/>
</dbReference>
<evidence type="ECO:0000313" key="6">
    <source>
        <dbReference type="EMBL" id="CAF3792724.1"/>
    </source>
</evidence>
<keyword evidence="1" id="KW-1133">Transmembrane helix</keyword>
<dbReference type="EMBL" id="CAJNRE010003271">
    <property type="protein sequence ID" value="CAF2014571.1"/>
    <property type="molecule type" value="Genomic_DNA"/>
</dbReference>
<protein>
    <submittedName>
        <fullName evidence="6">Uncharacterized protein</fullName>
    </submittedName>
</protein>
<dbReference type="Proteomes" id="UP000663866">
    <property type="component" value="Unassembled WGS sequence"/>
</dbReference>
<dbReference type="Proteomes" id="UP000663842">
    <property type="component" value="Unassembled WGS sequence"/>
</dbReference>
<gene>
    <name evidence="2" type="ORF">CJN711_LOCUS7510</name>
    <name evidence="3" type="ORF">MBJ925_LOCUS8895</name>
    <name evidence="6" type="ORF">OVN521_LOCUS3405</name>
    <name evidence="7" type="ORF">SMN809_LOCUS3165</name>
    <name evidence="8" type="ORF">UXM345_LOCUS7142</name>
    <name evidence="4" type="ORF">WKI299_LOCUS6682</name>
    <name evidence="5" type="ORF">XDN619_LOCUS33349</name>
</gene>
<dbReference type="Proteomes" id="UP000663855">
    <property type="component" value="Unassembled WGS sequence"/>
</dbReference>
<evidence type="ECO:0000313" key="9">
    <source>
        <dbReference type="Proteomes" id="UP000663866"/>
    </source>
</evidence>
<accession>A0A819AYS5</accession>
<dbReference type="Proteomes" id="UP000676336">
    <property type="component" value="Unassembled WGS sequence"/>
</dbReference>
<dbReference type="EMBL" id="CAJNOV010002558">
    <property type="protein sequence ID" value="CAF1108374.1"/>
    <property type="molecule type" value="Genomic_DNA"/>
</dbReference>
<evidence type="ECO:0000313" key="5">
    <source>
        <dbReference type="EMBL" id="CAF2212074.1"/>
    </source>
</evidence>
<evidence type="ECO:0000313" key="3">
    <source>
        <dbReference type="EMBL" id="CAF2014571.1"/>
    </source>
</evidence>
<organism evidence="6 9">
    <name type="scientific">Rotaria magnacalcarata</name>
    <dbReference type="NCBI Taxonomy" id="392030"/>
    <lineage>
        <taxon>Eukaryota</taxon>
        <taxon>Metazoa</taxon>
        <taxon>Spiralia</taxon>
        <taxon>Gnathifera</taxon>
        <taxon>Rotifera</taxon>
        <taxon>Eurotatoria</taxon>
        <taxon>Bdelloidea</taxon>
        <taxon>Philodinida</taxon>
        <taxon>Philodinidae</taxon>
        <taxon>Rotaria</taxon>
    </lineage>
</organism>
<dbReference type="Proteomes" id="UP000663856">
    <property type="component" value="Unassembled WGS sequence"/>
</dbReference>
<dbReference type="Proteomes" id="UP000663887">
    <property type="component" value="Unassembled WGS sequence"/>
</dbReference>
<evidence type="ECO:0000313" key="7">
    <source>
        <dbReference type="EMBL" id="CAF3836190.1"/>
    </source>
</evidence>
<evidence type="ECO:0000256" key="1">
    <source>
        <dbReference type="SAM" id="Phobius"/>
    </source>
</evidence>
<comment type="caution">
    <text evidence="6">The sequence shown here is derived from an EMBL/GenBank/DDBJ whole genome shotgun (WGS) entry which is preliminary data.</text>
</comment>
<keyword evidence="1" id="KW-0472">Membrane</keyword>
<sequence length="95" mass="10864">MSRLPSDNFQWPNSEESLNQWLFIIGVVIVVLSILLLCIQCVAKIYRSTNPSARNAMVPQINSHLGYPKVRRVKSRNYTPSSIKQILRLSTNSVY</sequence>
<dbReference type="AlphaFoldDB" id="A0A819AYS5"/>
<evidence type="ECO:0000313" key="2">
    <source>
        <dbReference type="EMBL" id="CAF1108374.1"/>
    </source>
</evidence>
<dbReference type="EMBL" id="CAJOBF010000585">
    <property type="protein sequence ID" value="CAF3839692.1"/>
    <property type="molecule type" value="Genomic_DNA"/>
</dbReference>
<proteinExistence type="predicted"/>